<feature type="compositionally biased region" description="Polar residues" evidence="2">
    <location>
        <begin position="370"/>
        <end position="385"/>
    </location>
</feature>
<sequence>MANLQLTQEKLDALRSEYRPRRPCALLKYPRPKTKPEYQAIYPWLLPDETDPHFVFCAVCECRLSCKRSDLGKHEGSIKHTENATRKSLVQNTAAYAEASSGVMKWEYSDYEEGPTSYGTGQEKEENDDEDADTGIPDADGNGDADGDGDADAEVEDDDTDPNGDGDADAQNDDETEPASKKRRLISESDSQHSGMLDYLPLHVTINELPSQPLPGAPYPPAATVPQPCRITIKKVPALVAQMAAQSTPSNMAQSNEITSKATITPIAASGSCFTPATRLPQSYASQQLQSYQLQHYSTPTPTRDSLELFFDSVCATVKSLPPKLATEGKIRVMQLIGELELRAFSDQECSLAAQSSLDLAASPVATPDTPGSSQQNATVASTTK</sequence>
<feature type="region of interest" description="Disordered" evidence="2">
    <location>
        <begin position="363"/>
        <end position="385"/>
    </location>
</feature>
<evidence type="ECO:0000256" key="1">
    <source>
        <dbReference type="PROSITE-ProRule" id="PRU00371"/>
    </source>
</evidence>
<feature type="compositionally biased region" description="Acidic residues" evidence="2">
    <location>
        <begin position="141"/>
        <end position="177"/>
    </location>
</feature>
<dbReference type="Pfam" id="PF02944">
    <property type="entry name" value="BESS"/>
    <property type="match status" value="1"/>
</dbReference>
<evidence type="ECO:0000259" key="3">
    <source>
        <dbReference type="PROSITE" id="PS51031"/>
    </source>
</evidence>
<dbReference type="InterPro" id="IPR004210">
    <property type="entry name" value="BESS_motif"/>
</dbReference>
<organism evidence="4 5">
    <name type="scientific">Drosophila madeirensis</name>
    <name type="common">Fruit fly</name>
    <dbReference type="NCBI Taxonomy" id="30013"/>
    <lineage>
        <taxon>Eukaryota</taxon>
        <taxon>Metazoa</taxon>
        <taxon>Ecdysozoa</taxon>
        <taxon>Arthropoda</taxon>
        <taxon>Hexapoda</taxon>
        <taxon>Insecta</taxon>
        <taxon>Pterygota</taxon>
        <taxon>Neoptera</taxon>
        <taxon>Endopterygota</taxon>
        <taxon>Diptera</taxon>
        <taxon>Brachycera</taxon>
        <taxon>Muscomorpha</taxon>
        <taxon>Ephydroidea</taxon>
        <taxon>Drosophilidae</taxon>
        <taxon>Drosophila</taxon>
        <taxon>Sophophora</taxon>
    </lineage>
</organism>
<name>A0AAU9F0W4_DROMD</name>
<keyword evidence="5" id="KW-1185">Reference proteome</keyword>
<dbReference type="GO" id="GO:0005634">
    <property type="term" value="C:nucleus"/>
    <property type="evidence" value="ECO:0007669"/>
    <property type="project" value="UniProtKB-SubCell"/>
</dbReference>
<evidence type="ECO:0000313" key="5">
    <source>
        <dbReference type="Proteomes" id="UP001500889"/>
    </source>
</evidence>
<dbReference type="EMBL" id="AP029263">
    <property type="protein sequence ID" value="BFF90734.1"/>
    <property type="molecule type" value="Genomic_DNA"/>
</dbReference>
<proteinExistence type="predicted"/>
<dbReference type="Proteomes" id="UP001500889">
    <property type="component" value="Chromosome O"/>
</dbReference>
<comment type="subcellular location">
    <subcellularLocation>
        <location evidence="1">Nucleus</location>
    </subcellularLocation>
</comment>
<feature type="region of interest" description="Disordered" evidence="2">
    <location>
        <begin position="112"/>
        <end position="194"/>
    </location>
</feature>
<dbReference type="AlphaFoldDB" id="A0AAU9F0W4"/>
<evidence type="ECO:0000313" key="4">
    <source>
        <dbReference type="EMBL" id="BFF90734.1"/>
    </source>
</evidence>
<feature type="domain" description="BESS" evidence="3">
    <location>
        <begin position="304"/>
        <end position="343"/>
    </location>
</feature>
<dbReference type="GO" id="GO:0003677">
    <property type="term" value="F:DNA binding"/>
    <property type="evidence" value="ECO:0007669"/>
    <property type="project" value="InterPro"/>
</dbReference>
<keyword evidence="1" id="KW-0539">Nucleus</keyword>
<dbReference type="PROSITE" id="PS51031">
    <property type="entry name" value="BESS"/>
    <property type="match status" value="1"/>
</dbReference>
<evidence type="ECO:0000256" key="2">
    <source>
        <dbReference type="SAM" id="MobiDB-lite"/>
    </source>
</evidence>
<gene>
    <name evidence="4" type="ORF">DMAD_09203</name>
</gene>
<protein>
    <recommendedName>
        <fullName evidence="3">BESS domain-containing protein</fullName>
    </recommendedName>
</protein>
<accession>A0AAU9F0W4</accession>
<reference evidence="4 5" key="1">
    <citation type="submission" date="2024-02" db="EMBL/GenBank/DDBJ databases">
        <title>A chromosome-level genome assembly of Drosophila madeirensis, a fruit fly species endemic to Madeira island.</title>
        <authorList>
            <person name="Tomihara K."/>
            <person name="Llopart A."/>
            <person name="Yamamoto D."/>
        </authorList>
    </citation>
    <scope>NUCLEOTIDE SEQUENCE [LARGE SCALE GENOMIC DNA]</scope>
    <source>
        <strain evidence="4 5">RF1</strain>
    </source>
</reference>